<accession>A0A2M6YVI0</accession>
<keyword evidence="2" id="KW-0812">Transmembrane</keyword>
<dbReference type="EMBL" id="PEWY01000012">
    <property type="protein sequence ID" value="PIU37518.1"/>
    <property type="molecule type" value="Genomic_DNA"/>
</dbReference>
<keyword evidence="2" id="KW-0472">Membrane</keyword>
<feature type="transmembrane region" description="Helical" evidence="2">
    <location>
        <begin position="32"/>
        <end position="54"/>
    </location>
</feature>
<evidence type="ECO:0000313" key="3">
    <source>
        <dbReference type="EMBL" id="PIU37518.1"/>
    </source>
</evidence>
<gene>
    <name evidence="3" type="ORF">COT02_00415</name>
</gene>
<dbReference type="Proteomes" id="UP000230184">
    <property type="component" value="Unassembled WGS sequence"/>
</dbReference>
<reference evidence="4" key="1">
    <citation type="submission" date="2017-09" db="EMBL/GenBank/DDBJ databases">
        <title>Depth-based differentiation of microbial function through sediment-hosted aquifers and enrichment of novel symbionts in the deep terrestrial subsurface.</title>
        <authorList>
            <person name="Probst A.J."/>
            <person name="Ladd B."/>
            <person name="Jarett J.K."/>
            <person name="Geller-Mcgrath D.E."/>
            <person name="Sieber C.M.K."/>
            <person name="Emerson J.B."/>
            <person name="Anantharaman K."/>
            <person name="Thomas B.C."/>
            <person name="Malmstrom R."/>
            <person name="Stieglmeier M."/>
            <person name="Klingl A."/>
            <person name="Woyke T."/>
            <person name="Ryan C.M."/>
            <person name="Banfield J.F."/>
        </authorList>
    </citation>
    <scope>NUCLEOTIDE SEQUENCE [LARGE SCALE GENOMIC DNA]</scope>
</reference>
<evidence type="ECO:0000256" key="1">
    <source>
        <dbReference type="SAM" id="MobiDB-lite"/>
    </source>
</evidence>
<evidence type="ECO:0000256" key="2">
    <source>
        <dbReference type="SAM" id="Phobius"/>
    </source>
</evidence>
<evidence type="ECO:0000313" key="4">
    <source>
        <dbReference type="Proteomes" id="UP000230184"/>
    </source>
</evidence>
<protein>
    <submittedName>
        <fullName evidence="3">Uncharacterized protein</fullName>
    </submittedName>
</protein>
<keyword evidence="2" id="KW-1133">Transmembrane helix</keyword>
<comment type="caution">
    <text evidence="3">The sequence shown here is derived from an EMBL/GenBank/DDBJ whole genome shotgun (WGS) entry which is preliminary data.</text>
</comment>
<dbReference type="AlphaFoldDB" id="A0A2M6YVI0"/>
<organism evidence="3 4">
    <name type="scientific">Candidatus Roizmanbacteria bacterium CG07_land_8_20_14_0_80_34_15</name>
    <dbReference type="NCBI Taxonomy" id="1974849"/>
    <lineage>
        <taxon>Bacteria</taxon>
        <taxon>Candidatus Roizmaniibacteriota</taxon>
    </lineage>
</organism>
<name>A0A2M6YVI0_9BACT</name>
<proteinExistence type="predicted"/>
<feature type="region of interest" description="Disordered" evidence="1">
    <location>
        <begin position="1"/>
        <end position="20"/>
    </location>
</feature>
<sequence>MDPTQPVQINNQPNIVPNSVIPPQPQKSSLNIIFLTLMVILTIVALIIGGYIFFSINQKKTLPSTTSNISPTTNMKEDIVITPSAAVVESSNPSDIDIGSVEADLKDIETDIKGL</sequence>
<feature type="compositionally biased region" description="Polar residues" evidence="1">
    <location>
        <begin position="1"/>
        <end position="17"/>
    </location>
</feature>